<comment type="caution">
    <text evidence="2">The sequence shown here is derived from an EMBL/GenBank/DDBJ whole genome shotgun (WGS) entry which is preliminary data.</text>
</comment>
<reference evidence="3" key="1">
    <citation type="journal article" date="2019" name="Int. J. Syst. Evol. Microbiol.">
        <title>The Global Catalogue of Microorganisms (GCM) 10K type strain sequencing project: providing services to taxonomists for standard genome sequencing and annotation.</title>
        <authorList>
            <consortium name="The Broad Institute Genomics Platform"/>
            <consortium name="The Broad Institute Genome Sequencing Center for Infectious Disease"/>
            <person name="Wu L."/>
            <person name="Ma J."/>
        </authorList>
    </citation>
    <scope>NUCLEOTIDE SEQUENCE [LARGE SCALE GENOMIC DNA]</scope>
    <source>
        <strain evidence="3">JCM 6242</strain>
    </source>
</reference>
<keyword evidence="3" id="KW-1185">Reference proteome</keyword>
<name>A0ABP6IF36_9ACTN</name>
<dbReference type="Proteomes" id="UP001500831">
    <property type="component" value="Unassembled WGS sequence"/>
</dbReference>
<gene>
    <name evidence="2" type="ORF">GCM10010517_28150</name>
</gene>
<feature type="region of interest" description="Disordered" evidence="1">
    <location>
        <begin position="1"/>
        <end position="72"/>
    </location>
</feature>
<accession>A0ABP6IF36</accession>
<organism evidence="2 3">
    <name type="scientific">Streptosporangium fragile</name>
    <dbReference type="NCBI Taxonomy" id="46186"/>
    <lineage>
        <taxon>Bacteria</taxon>
        <taxon>Bacillati</taxon>
        <taxon>Actinomycetota</taxon>
        <taxon>Actinomycetes</taxon>
        <taxon>Streptosporangiales</taxon>
        <taxon>Streptosporangiaceae</taxon>
        <taxon>Streptosporangium</taxon>
    </lineage>
</organism>
<evidence type="ECO:0000313" key="2">
    <source>
        <dbReference type="EMBL" id="GAA2868393.1"/>
    </source>
</evidence>
<dbReference type="EMBL" id="BAAAVI010000017">
    <property type="protein sequence ID" value="GAA2868393.1"/>
    <property type="molecule type" value="Genomic_DNA"/>
</dbReference>
<protein>
    <submittedName>
        <fullName evidence="2">Uncharacterized protein</fullName>
    </submittedName>
</protein>
<sequence>MASAPTWAPPPEAARDRSALREAFPGRRPRVGPVPVGGSFRGRRETAVIGCPRTGAAGPEVRDPPRHADVSS</sequence>
<proteinExistence type="predicted"/>
<evidence type="ECO:0000256" key="1">
    <source>
        <dbReference type="SAM" id="MobiDB-lite"/>
    </source>
</evidence>
<evidence type="ECO:0000313" key="3">
    <source>
        <dbReference type="Proteomes" id="UP001500831"/>
    </source>
</evidence>
<feature type="compositionally biased region" description="Basic and acidic residues" evidence="1">
    <location>
        <begin position="60"/>
        <end position="72"/>
    </location>
</feature>